<keyword evidence="2" id="KW-1185">Reference proteome</keyword>
<evidence type="ECO:0000313" key="2">
    <source>
        <dbReference type="Proteomes" id="UP000027222"/>
    </source>
</evidence>
<organism evidence="1 2">
    <name type="scientific">Galerina marginata (strain CBS 339.88)</name>
    <dbReference type="NCBI Taxonomy" id="685588"/>
    <lineage>
        <taxon>Eukaryota</taxon>
        <taxon>Fungi</taxon>
        <taxon>Dikarya</taxon>
        <taxon>Basidiomycota</taxon>
        <taxon>Agaricomycotina</taxon>
        <taxon>Agaricomycetes</taxon>
        <taxon>Agaricomycetidae</taxon>
        <taxon>Agaricales</taxon>
        <taxon>Agaricineae</taxon>
        <taxon>Strophariaceae</taxon>
        <taxon>Galerina</taxon>
    </lineage>
</organism>
<name>A0A067TDR8_GALM3</name>
<evidence type="ECO:0000313" key="1">
    <source>
        <dbReference type="EMBL" id="KDR81311.1"/>
    </source>
</evidence>
<sequence>MVSSFRSRIHRPLYPKPHPAQFAGWGSGGGFTVLGIGDRGQMPLVSLKSGRKMTMKVLLEEGGRLQMWVGRYARKHGRGGGEAGSWAYRNCRTAMVPRFGCFSTFSKTISCPPFFRMILLAVVGFVDSHIEVHLPAFFSLNFGASGPFSSTTVRSTSSRNLTSRLWPTPATVPAARPSCGFFRRQLLLVLPPSTTFLSALGPSVNDVMATYIRLGLVGDAADSSLKEGGRTNVVSAWTRGSGARAEVGRWMAGGGGGWC</sequence>
<accession>A0A067TDR8</accession>
<dbReference type="HOGENOM" id="CLU_1073811_0_0_1"/>
<proteinExistence type="predicted"/>
<dbReference type="Proteomes" id="UP000027222">
    <property type="component" value="Unassembled WGS sequence"/>
</dbReference>
<protein>
    <submittedName>
        <fullName evidence="1">Uncharacterized protein</fullName>
    </submittedName>
</protein>
<dbReference type="EMBL" id="KL142371">
    <property type="protein sequence ID" value="KDR81311.1"/>
    <property type="molecule type" value="Genomic_DNA"/>
</dbReference>
<dbReference type="AlphaFoldDB" id="A0A067TDR8"/>
<gene>
    <name evidence="1" type="ORF">GALMADRAFT_1125499</name>
</gene>
<reference evidence="2" key="1">
    <citation type="journal article" date="2014" name="Proc. Natl. Acad. Sci. U.S.A.">
        <title>Extensive sampling of basidiomycete genomes demonstrates inadequacy of the white-rot/brown-rot paradigm for wood decay fungi.</title>
        <authorList>
            <person name="Riley R."/>
            <person name="Salamov A.A."/>
            <person name="Brown D.W."/>
            <person name="Nagy L.G."/>
            <person name="Floudas D."/>
            <person name="Held B.W."/>
            <person name="Levasseur A."/>
            <person name="Lombard V."/>
            <person name="Morin E."/>
            <person name="Otillar R."/>
            <person name="Lindquist E.A."/>
            <person name="Sun H."/>
            <person name="LaButti K.M."/>
            <person name="Schmutz J."/>
            <person name="Jabbour D."/>
            <person name="Luo H."/>
            <person name="Baker S.E."/>
            <person name="Pisabarro A.G."/>
            <person name="Walton J.D."/>
            <person name="Blanchette R.A."/>
            <person name="Henrissat B."/>
            <person name="Martin F."/>
            <person name="Cullen D."/>
            <person name="Hibbett D.S."/>
            <person name="Grigoriev I.V."/>
        </authorList>
    </citation>
    <scope>NUCLEOTIDE SEQUENCE [LARGE SCALE GENOMIC DNA]</scope>
    <source>
        <strain evidence="2">CBS 339.88</strain>
    </source>
</reference>